<feature type="region of interest" description="Disordered" evidence="1">
    <location>
        <begin position="85"/>
        <end position="113"/>
    </location>
</feature>
<reference evidence="2 3" key="1">
    <citation type="submission" date="2024-03" db="EMBL/GenBank/DDBJ databases">
        <title>Adaptation during the transition from Ophiocordyceps entomopathogen to insect associate is accompanied by gene loss and intensified selection.</title>
        <authorList>
            <person name="Ward C.M."/>
            <person name="Onetto C.A."/>
            <person name="Borneman A.R."/>
        </authorList>
    </citation>
    <scope>NUCLEOTIDE SEQUENCE [LARGE SCALE GENOMIC DNA]</scope>
    <source>
        <strain evidence="2">AWRI1</strain>
        <tissue evidence="2">Single Adult Female</tissue>
    </source>
</reference>
<dbReference type="Proteomes" id="UP001367676">
    <property type="component" value="Unassembled WGS sequence"/>
</dbReference>
<dbReference type="AlphaFoldDB" id="A0AAN9Y8A5"/>
<name>A0AAN9Y8A5_9HEMI</name>
<dbReference type="EMBL" id="JBBCAQ010000010">
    <property type="protein sequence ID" value="KAK7602119.1"/>
    <property type="molecule type" value="Genomic_DNA"/>
</dbReference>
<evidence type="ECO:0000313" key="2">
    <source>
        <dbReference type="EMBL" id="KAK7602119.1"/>
    </source>
</evidence>
<gene>
    <name evidence="2" type="ORF">V9T40_009560</name>
</gene>
<sequence>MRIYGVAVAFKKYLRRRVGMSPSTSRYLDSPALTMSPLPRPASPFSPPILATTVAAFPAPTHHSLISPSSSKITFSNSRCRAIRRSSEAGPGGGVRGSLRSFPPASTRSASTHAAPRLFTASSPAFVSLPLAPAQSTSYRRDVRHASAGEQTSDDWIEQSKISEMRLPDASNRPLTGEYVAHPLLAVVSFGILDERRVPVAPSFGASRPLFRLVFGLHLVEGQIDAFPATLIKDEETSYK</sequence>
<proteinExistence type="predicted"/>
<evidence type="ECO:0000256" key="1">
    <source>
        <dbReference type="SAM" id="MobiDB-lite"/>
    </source>
</evidence>
<organism evidence="2 3">
    <name type="scientific">Parthenolecanium corni</name>
    <dbReference type="NCBI Taxonomy" id="536013"/>
    <lineage>
        <taxon>Eukaryota</taxon>
        <taxon>Metazoa</taxon>
        <taxon>Ecdysozoa</taxon>
        <taxon>Arthropoda</taxon>
        <taxon>Hexapoda</taxon>
        <taxon>Insecta</taxon>
        <taxon>Pterygota</taxon>
        <taxon>Neoptera</taxon>
        <taxon>Paraneoptera</taxon>
        <taxon>Hemiptera</taxon>
        <taxon>Sternorrhyncha</taxon>
        <taxon>Coccoidea</taxon>
        <taxon>Coccidae</taxon>
        <taxon>Parthenolecanium</taxon>
    </lineage>
</organism>
<evidence type="ECO:0000313" key="3">
    <source>
        <dbReference type="Proteomes" id="UP001367676"/>
    </source>
</evidence>
<keyword evidence="3" id="KW-1185">Reference proteome</keyword>
<comment type="caution">
    <text evidence="2">The sequence shown here is derived from an EMBL/GenBank/DDBJ whole genome shotgun (WGS) entry which is preliminary data.</text>
</comment>
<protein>
    <submittedName>
        <fullName evidence="2">Uncharacterized protein</fullName>
    </submittedName>
</protein>
<accession>A0AAN9Y8A5</accession>